<name>A0A9D1IUT8_9CLOT</name>
<sequence>MSKSVYSLVLIDELVKRLDRAAYTRGLSRSGMINEILADYLSVVTPEMQMQQALDTVQNLLGGGEELQLVTPPSGGGMVLRSALRYKYNPTVRYAIELSRASEGSSGRLRAQLRTRSEMLLHDAERFFALWDGLERSLRSGVESTIEPGRYTRLFLPQRQGMNAQAFGECIADYVLLFDSALRLYFENLDDEQSAAAEIGRRYAAWLQAGKPIL</sequence>
<dbReference type="AlphaFoldDB" id="A0A9D1IUT8"/>
<protein>
    <recommendedName>
        <fullName evidence="3">Ribbon-helix-helix protein CopG domain-containing protein</fullName>
    </recommendedName>
</protein>
<reference evidence="1" key="1">
    <citation type="submission" date="2020-10" db="EMBL/GenBank/DDBJ databases">
        <authorList>
            <person name="Gilroy R."/>
        </authorList>
    </citation>
    <scope>NUCLEOTIDE SEQUENCE</scope>
    <source>
        <strain evidence="1">CHK191-8634</strain>
    </source>
</reference>
<evidence type="ECO:0000313" key="1">
    <source>
        <dbReference type="EMBL" id="HIU43773.1"/>
    </source>
</evidence>
<reference evidence="1" key="2">
    <citation type="journal article" date="2021" name="PeerJ">
        <title>Extensive microbial diversity within the chicken gut microbiome revealed by metagenomics and culture.</title>
        <authorList>
            <person name="Gilroy R."/>
            <person name="Ravi A."/>
            <person name="Getino M."/>
            <person name="Pursley I."/>
            <person name="Horton D.L."/>
            <person name="Alikhan N.F."/>
            <person name="Baker D."/>
            <person name="Gharbi K."/>
            <person name="Hall N."/>
            <person name="Watson M."/>
            <person name="Adriaenssens E.M."/>
            <person name="Foster-Nyarko E."/>
            <person name="Jarju S."/>
            <person name="Secka A."/>
            <person name="Antonio M."/>
            <person name="Oren A."/>
            <person name="Chaudhuri R.R."/>
            <person name="La Ragione R."/>
            <person name="Hildebrand F."/>
            <person name="Pallen M.J."/>
        </authorList>
    </citation>
    <scope>NUCLEOTIDE SEQUENCE</scope>
    <source>
        <strain evidence="1">CHK191-8634</strain>
    </source>
</reference>
<organism evidence="1 2">
    <name type="scientific">Candidatus Ventrousia excrementavium</name>
    <dbReference type="NCBI Taxonomy" id="2840961"/>
    <lineage>
        <taxon>Bacteria</taxon>
        <taxon>Bacillati</taxon>
        <taxon>Bacillota</taxon>
        <taxon>Clostridia</taxon>
        <taxon>Eubacteriales</taxon>
        <taxon>Clostridiaceae</taxon>
        <taxon>Clostridiaceae incertae sedis</taxon>
        <taxon>Candidatus Ventrousia</taxon>
    </lineage>
</organism>
<evidence type="ECO:0008006" key="3">
    <source>
        <dbReference type="Google" id="ProtNLM"/>
    </source>
</evidence>
<dbReference type="Proteomes" id="UP000824073">
    <property type="component" value="Unassembled WGS sequence"/>
</dbReference>
<dbReference type="CDD" id="cd21631">
    <property type="entry name" value="RHH_CopG_NikR-like"/>
    <property type="match status" value="1"/>
</dbReference>
<accession>A0A9D1IUT8</accession>
<evidence type="ECO:0000313" key="2">
    <source>
        <dbReference type="Proteomes" id="UP000824073"/>
    </source>
</evidence>
<gene>
    <name evidence="1" type="ORF">IAB67_05690</name>
</gene>
<dbReference type="EMBL" id="DVMR01000046">
    <property type="protein sequence ID" value="HIU43773.1"/>
    <property type="molecule type" value="Genomic_DNA"/>
</dbReference>
<proteinExistence type="predicted"/>
<comment type="caution">
    <text evidence="1">The sequence shown here is derived from an EMBL/GenBank/DDBJ whole genome shotgun (WGS) entry which is preliminary data.</text>
</comment>